<dbReference type="InterPro" id="IPR037401">
    <property type="entry name" value="SnoaL-like"/>
</dbReference>
<reference evidence="3" key="1">
    <citation type="journal article" date="2019" name="Int. J. Syst. Evol. Microbiol.">
        <title>The Global Catalogue of Microorganisms (GCM) 10K type strain sequencing project: providing services to taxonomists for standard genome sequencing and annotation.</title>
        <authorList>
            <consortium name="The Broad Institute Genomics Platform"/>
            <consortium name="The Broad Institute Genome Sequencing Center for Infectious Disease"/>
            <person name="Wu L."/>
            <person name="Ma J."/>
        </authorList>
    </citation>
    <scope>NUCLEOTIDE SEQUENCE [LARGE SCALE GENOMIC DNA]</scope>
    <source>
        <strain evidence="3">CGMCC 1.15419</strain>
    </source>
</reference>
<organism evidence="2 3">
    <name type="scientific">Paracoccus acridae</name>
    <dbReference type="NCBI Taxonomy" id="1795310"/>
    <lineage>
        <taxon>Bacteria</taxon>
        <taxon>Pseudomonadati</taxon>
        <taxon>Pseudomonadota</taxon>
        <taxon>Alphaproteobacteria</taxon>
        <taxon>Rhodobacterales</taxon>
        <taxon>Paracoccaceae</taxon>
        <taxon>Paracoccus</taxon>
    </lineage>
</organism>
<dbReference type="Pfam" id="PF12680">
    <property type="entry name" value="SnoaL_2"/>
    <property type="match status" value="1"/>
</dbReference>
<name>A0ABQ1VM76_9RHOB</name>
<keyword evidence="3" id="KW-1185">Reference proteome</keyword>
<dbReference type="Gene3D" id="3.10.450.50">
    <property type="match status" value="1"/>
</dbReference>
<comment type="caution">
    <text evidence="2">The sequence shown here is derived from an EMBL/GenBank/DDBJ whole genome shotgun (WGS) entry which is preliminary data.</text>
</comment>
<protein>
    <recommendedName>
        <fullName evidence="1">SnoaL-like domain-containing protein</fullName>
    </recommendedName>
</protein>
<proteinExistence type="predicted"/>
<dbReference type="InterPro" id="IPR032710">
    <property type="entry name" value="NTF2-like_dom_sf"/>
</dbReference>
<evidence type="ECO:0000313" key="2">
    <source>
        <dbReference type="EMBL" id="GGF79482.1"/>
    </source>
</evidence>
<evidence type="ECO:0000313" key="3">
    <source>
        <dbReference type="Proteomes" id="UP000640509"/>
    </source>
</evidence>
<gene>
    <name evidence="2" type="ORF">GCM10011402_35170</name>
</gene>
<dbReference type="Proteomes" id="UP000640509">
    <property type="component" value="Unassembled WGS sequence"/>
</dbReference>
<dbReference type="EMBL" id="BMIV01000023">
    <property type="protein sequence ID" value="GGF79482.1"/>
    <property type="molecule type" value="Genomic_DNA"/>
</dbReference>
<feature type="domain" description="SnoaL-like" evidence="1">
    <location>
        <begin position="8"/>
        <end position="102"/>
    </location>
</feature>
<accession>A0ABQ1VM76</accession>
<dbReference type="SUPFAM" id="SSF54427">
    <property type="entry name" value="NTF2-like"/>
    <property type="match status" value="1"/>
</dbReference>
<evidence type="ECO:0000259" key="1">
    <source>
        <dbReference type="Pfam" id="PF12680"/>
    </source>
</evidence>
<sequence>MRLPDPIQTYFEAQSPQNKDTLAAAFTPDAVVRDEGNIHRGPDDIRRWWREAKQKYRHHAEPLDVAEAAGKTVVRARVSGDFPGSPAILSFTFRLAGDRIAELEIG</sequence>